<accession>A0ABV9PVP2</accession>
<dbReference type="Proteomes" id="UP001595836">
    <property type="component" value="Unassembled WGS sequence"/>
</dbReference>
<evidence type="ECO:0000313" key="3">
    <source>
        <dbReference type="EMBL" id="MFC4756344.1"/>
    </source>
</evidence>
<sequence>MTGPRDPRKGGDSRDGDESRNGDGPADPPTEQFPPAANEGGDPPTQQFPPADPPTSALPRVESGPGSAAWSQYGDESGGPAPTAGYAADGPAHTGELPPGDVPPTGPGSGGGGRDDDGRNPTPWMIVAALLAVVLVAGTVVWLASRSNSDDQIATPTTTPTRSTVTSTTRSSPTMTTPTTTGPPTAAQRCTAGFVADELGEGTRVRECDPQFLLVTRDGGESELYTWREDHWEFLAAPASDVCREQLEQLGVPDQFRRVFQPCGVTTSRTTSSSTTSPTTSATTRTTTSGTSGATTSGSSTTTTSRSQNGAAADPDEGEREDSGDEAVANRGVDGNAGV</sequence>
<keyword evidence="4" id="KW-1185">Reference proteome</keyword>
<comment type="caution">
    <text evidence="3">The sequence shown here is derived from an EMBL/GenBank/DDBJ whole genome shotgun (WGS) entry which is preliminary data.</text>
</comment>
<feature type="region of interest" description="Disordered" evidence="1">
    <location>
        <begin position="149"/>
        <end position="186"/>
    </location>
</feature>
<reference evidence="4" key="1">
    <citation type="journal article" date="2019" name="Int. J. Syst. Evol. Microbiol.">
        <title>The Global Catalogue of Microorganisms (GCM) 10K type strain sequencing project: providing services to taxonomists for standard genome sequencing and annotation.</title>
        <authorList>
            <consortium name="The Broad Institute Genomics Platform"/>
            <consortium name="The Broad Institute Genome Sequencing Center for Infectious Disease"/>
            <person name="Wu L."/>
            <person name="Ma J."/>
        </authorList>
    </citation>
    <scope>NUCLEOTIDE SEQUENCE [LARGE SCALE GENOMIC DNA]</scope>
    <source>
        <strain evidence="4">JCM 11882</strain>
    </source>
</reference>
<gene>
    <name evidence="3" type="ORF">ACFO7U_16350</name>
</gene>
<dbReference type="RefSeq" id="WP_344993146.1">
    <property type="nucleotide sequence ID" value="NZ_BAABCD010000020.1"/>
</dbReference>
<feature type="compositionally biased region" description="Low complexity" evidence="1">
    <location>
        <begin position="155"/>
        <end position="185"/>
    </location>
</feature>
<feature type="region of interest" description="Disordered" evidence="1">
    <location>
        <begin position="265"/>
        <end position="339"/>
    </location>
</feature>
<keyword evidence="2" id="KW-0472">Membrane</keyword>
<feature type="compositionally biased region" description="Basic and acidic residues" evidence="1">
    <location>
        <begin position="1"/>
        <end position="21"/>
    </location>
</feature>
<keyword evidence="2" id="KW-1133">Transmembrane helix</keyword>
<keyword evidence="2" id="KW-0812">Transmembrane</keyword>
<proteinExistence type="predicted"/>
<feature type="region of interest" description="Disordered" evidence="1">
    <location>
        <begin position="1"/>
        <end position="120"/>
    </location>
</feature>
<dbReference type="EMBL" id="JBHSHP010000060">
    <property type="protein sequence ID" value="MFC4756344.1"/>
    <property type="molecule type" value="Genomic_DNA"/>
</dbReference>
<organism evidence="3 4">
    <name type="scientific">Dietzia aurantiaca</name>
    <dbReference type="NCBI Taxonomy" id="983873"/>
    <lineage>
        <taxon>Bacteria</taxon>
        <taxon>Bacillati</taxon>
        <taxon>Actinomycetota</taxon>
        <taxon>Actinomycetes</taxon>
        <taxon>Mycobacteriales</taxon>
        <taxon>Dietziaceae</taxon>
        <taxon>Dietzia</taxon>
    </lineage>
</organism>
<feature type="transmembrane region" description="Helical" evidence="2">
    <location>
        <begin position="124"/>
        <end position="144"/>
    </location>
</feature>
<evidence type="ECO:0000256" key="1">
    <source>
        <dbReference type="SAM" id="MobiDB-lite"/>
    </source>
</evidence>
<protein>
    <submittedName>
        <fullName evidence="3">Uncharacterized protein</fullName>
    </submittedName>
</protein>
<evidence type="ECO:0000256" key="2">
    <source>
        <dbReference type="SAM" id="Phobius"/>
    </source>
</evidence>
<evidence type="ECO:0000313" key="4">
    <source>
        <dbReference type="Proteomes" id="UP001595836"/>
    </source>
</evidence>
<feature type="compositionally biased region" description="Low complexity" evidence="1">
    <location>
        <begin position="266"/>
        <end position="307"/>
    </location>
</feature>
<name>A0ABV9PVP2_9ACTN</name>
<feature type="compositionally biased region" description="Acidic residues" evidence="1">
    <location>
        <begin position="314"/>
        <end position="325"/>
    </location>
</feature>